<evidence type="ECO:0000256" key="4">
    <source>
        <dbReference type="ARBA" id="ARBA00022989"/>
    </source>
</evidence>
<protein>
    <submittedName>
        <fullName evidence="9">Na/Pi cotransporter family protein</fullName>
    </submittedName>
</protein>
<evidence type="ECO:0000313" key="9">
    <source>
        <dbReference type="EMBL" id="MBW6409914.1"/>
    </source>
</evidence>
<feature type="domain" description="PhoU" evidence="8">
    <location>
        <begin position="448"/>
        <end position="532"/>
    </location>
</feature>
<comment type="subcellular location">
    <subcellularLocation>
        <location evidence="1">Cell membrane</location>
        <topology evidence="1">Multi-pass membrane protein</topology>
    </subcellularLocation>
</comment>
<comment type="caution">
    <text evidence="9">The sequence shown here is derived from an EMBL/GenBank/DDBJ whole genome shotgun (WGS) entry which is preliminary data.</text>
</comment>
<evidence type="ECO:0000259" key="8">
    <source>
        <dbReference type="Pfam" id="PF01895"/>
    </source>
</evidence>
<reference evidence="9 10" key="1">
    <citation type="submission" date="2021-07" db="EMBL/GenBank/DDBJ databases">
        <title>Clostridium weizhouense sp. nov., an anaerobic bacterium isolated from activated sludge of Petroleum wastewater.</title>
        <authorList>
            <person name="Li Q."/>
        </authorList>
    </citation>
    <scope>NUCLEOTIDE SEQUENCE [LARGE SCALE GENOMIC DNA]</scope>
    <source>
        <strain evidence="9 10">YB-6</strain>
    </source>
</reference>
<proteinExistence type="predicted"/>
<dbReference type="RefSeq" id="WP_219778970.1">
    <property type="nucleotide sequence ID" value="NZ_JAHXPT010000004.1"/>
</dbReference>
<evidence type="ECO:0000256" key="3">
    <source>
        <dbReference type="ARBA" id="ARBA00022692"/>
    </source>
</evidence>
<feature type="transmembrane region" description="Helical" evidence="7">
    <location>
        <begin position="211"/>
        <end position="230"/>
    </location>
</feature>
<dbReference type="Pfam" id="PF02690">
    <property type="entry name" value="Na_Pi_cotrans"/>
    <property type="match status" value="1"/>
</dbReference>
<evidence type="ECO:0000256" key="2">
    <source>
        <dbReference type="ARBA" id="ARBA00022475"/>
    </source>
</evidence>
<keyword evidence="2" id="KW-1003">Cell membrane</keyword>
<dbReference type="Proteomes" id="UP001519921">
    <property type="component" value="Unassembled WGS sequence"/>
</dbReference>
<keyword evidence="6" id="KW-0175">Coiled coil</keyword>
<keyword evidence="4 7" id="KW-1133">Transmembrane helix</keyword>
<dbReference type="SUPFAM" id="SSF109755">
    <property type="entry name" value="PhoU-like"/>
    <property type="match status" value="1"/>
</dbReference>
<name>A0ABS7AMM0_9CLOT</name>
<evidence type="ECO:0000256" key="7">
    <source>
        <dbReference type="SAM" id="Phobius"/>
    </source>
</evidence>
<evidence type="ECO:0000256" key="5">
    <source>
        <dbReference type="ARBA" id="ARBA00023136"/>
    </source>
</evidence>
<feature type="transmembrane region" description="Helical" evidence="7">
    <location>
        <begin position="174"/>
        <end position="204"/>
    </location>
</feature>
<feature type="coiled-coil region" evidence="6">
    <location>
        <begin position="448"/>
        <end position="496"/>
    </location>
</feature>
<dbReference type="NCBIfam" id="NF037997">
    <property type="entry name" value="Na_Pi_symport"/>
    <property type="match status" value="1"/>
</dbReference>
<feature type="transmembrane region" description="Helical" evidence="7">
    <location>
        <begin position="49"/>
        <end position="75"/>
    </location>
</feature>
<keyword evidence="3 7" id="KW-0812">Transmembrane</keyword>
<dbReference type="InterPro" id="IPR038078">
    <property type="entry name" value="PhoU-like_sf"/>
</dbReference>
<evidence type="ECO:0000256" key="1">
    <source>
        <dbReference type="ARBA" id="ARBA00004651"/>
    </source>
</evidence>
<feature type="transmembrane region" description="Helical" evidence="7">
    <location>
        <begin position="133"/>
        <end position="154"/>
    </location>
</feature>
<dbReference type="InterPro" id="IPR003841">
    <property type="entry name" value="Na/Pi_transpt"/>
</dbReference>
<dbReference type="NCBIfam" id="TIGR00704">
    <property type="entry name" value="NaPi_cotrn_rel"/>
    <property type="match status" value="1"/>
</dbReference>
<accession>A0ABS7AMM0</accession>
<dbReference type="Pfam" id="PF01895">
    <property type="entry name" value="PhoU"/>
    <property type="match status" value="2"/>
</dbReference>
<keyword evidence="5 7" id="KW-0472">Membrane</keyword>
<feature type="transmembrane region" description="Helical" evidence="7">
    <location>
        <begin position="285"/>
        <end position="305"/>
    </location>
</feature>
<organism evidence="9 10">
    <name type="scientific">Clostridium weizhouense</name>
    <dbReference type="NCBI Taxonomy" id="2859781"/>
    <lineage>
        <taxon>Bacteria</taxon>
        <taxon>Bacillati</taxon>
        <taxon>Bacillota</taxon>
        <taxon>Clostridia</taxon>
        <taxon>Eubacteriales</taxon>
        <taxon>Clostridiaceae</taxon>
        <taxon>Clostridium</taxon>
    </lineage>
</organism>
<feature type="transmembrane region" description="Helical" evidence="7">
    <location>
        <begin position="110"/>
        <end position="126"/>
    </location>
</feature>
<feature type="transmembrane region" description="Helical" evidence="7">
    <location>
        <begin position="82"/>
        <end position="104"/>
    </location>
</feature>
<dbReference type="InterPro" id="IPR026022">
    <property type="entry name" value="PhoU_dom"/>
</dbReference>
<feature type="transmembrane region" description="Helical" evidence="7">
    <location>
        <begin position="242"/>
        <end position="264"/>
    </location>
</feature>
<dbReference type="EMBL" id="JAHXPT010000004">
    <property type="protein sequence ID" value="MBW6409914.1"/>
    <property type="molecule type" value="Genomic_DNA"/>
</dbReference>
<dbReference type="InterPro" id="IPR004633">
    <property type="entry name" value="NaPi_cotrn-rel/YqeW-like"/>
</dbReference>
<keyword evidence="10" id="KW-1185">Reference proteome</keyword>
<dbReference type="PANTHER" id="PTHR10010:SF46">
    <property type="entry name" value="SODIUM-DEPENDENT PHOSPHATE TRANSPORT PROTEIN 2B"/>
    <property type="match status" value="1"/>
</dbReference>
<gene>
    <name evidence="9" type="ORF">KYD98_07395</name>
</gene>
<dbReference type="Gene3D" id="1.20.58.220">
    <property type="entry name" value="Phosphate transport system protein phou homolog 2, domain 2"/>
    <property type="match status" value="1"/>
</dbReference>
<dbReference type="PANTHER" id="PTHR10010">
    <property type="entry name" value="SOLUTE CARRIER FAMILY 34 SODIUM PHOSPHATE , MEMBER 2-RELATED"/>
    <property type="match status" value="1"/>
</dbReference>
<feature type="domain" description="PhoU" evidence="8">
    <location>
        <begin position="343"/>
        <end position="428"/>
    </location>
</feature>
<evidence type="ECO:0000256" key="6">
    <source>
        <dbReference type="SAM" id="Coils"/>
    </source>
</evidence>
<evidence type="ECO:0000313" key="10">
    <source>
        <dbReference type="Proteomes" id="UP001519921"/>
    </source>
</evidence>
<sequence length="533" mass="57891">MNSINMFIELIGGLGLFLFGMKLMGDGLENAAGEKLKNILEKVTSNKYMGVIIGAIVTAVIQSSSATTVMVVSFVNAGLMTLMQAAGVIMGANIGTTITAQLVSFNLDKVAPLFIGVGSISLLIVKKKKTRDIASIALGFGILFLGMSIMSGSMKPLAESESFAQILTVIGENRFLGILAGLVMTAIVQSSSATTGILIALAITGTIHMNIALPVIFGCNIGTCVTALLASAGGNKIAKKAALIHLFFNLMGVIIFIPFMTPLVSLIEKLNPSDVARQVANAHTIFNLTVTIVLLPLSKYLVILANKILPGENILETEGAMYLDKKLLETPVVASGQVFKETIRMGNVAKENIKLSMNAFLEEDEESIKKVYKQEKIINNLEREITDYLVLLSNYELPDKDSKLLSITFHVINDIERIGDHAKNIVELAAEKINNNVNIGIEAKDELISMYEKTIESLTLALDCYEKNDSNIVKNIKIIEAKIDKYEKTLRENNIRRLNEKKCSASSSTIFLDLISNLERIGDHSMNIAETVV</sequence>